<evidence type="ECO:0000259" key="3">
    <source>
        <dbReference type="Pfam" id="PF14420"/>
    </source>
</evidence>
<dbReference type="Proteomes" id="UP001345013">
    <property type="component" value="Unassembled WGS sequence"/>
</dbReference>
<evidence type="ECO:0000256" key="2">
    <source>
        <dbReference type="SAM" id="MobiDB-lite"/>
    </source>
</evidence>
<accession>A0ABR0K7K8</accession>
<proteinExistence type="predicted"/>
<evidence type="ECO:0000313" key="4">
    <source>
        <dbReference type="EMBL" id="KAK5089637.1"/>
    </source>
</evidence>
<dbReference type="EMBL" id="JAVRRG010000073">
    <property type="protein sequence ID" value="KAK5089637.1"/>
    <property type="molecule type" value="Genomic_DNA"/>
</dbReference>
<dbReference type="PANTHER" id="PTHR38788:SF3">
    <property type="entry name" value="CLR5 DOMAIN-CONTAINING PROTEIN"/>
    <property type="match status" value="1"/>
</dbReference>
<dbReference type="PANTHER" id="PTHR38788">
    <property type="entry name" value="CLR5 DOMAIN-CONTAINING PROTEIN"/>
    <property type="match status" value="1"/>
</dbReference>
<gene>
    <name evidence="4" type="ORF">LTR24_006005</name>
</gene>
<name>A0ABR0K7K8_9EURO</name>
<dbReference type="Pfam" id="PF14420">
    <property type="entry name" value="Clr5"/>
    <property type="match status" value="1"/>
</dbReference>
<reference evidence="4 5" key="1">
    <citation type="submission" date="2023-08" db="EMBL/GenBank/DDBJ databases">
        <title>Black Yeasts Isolated from many extreme environments.</title>
        <authorList>
            <person name="Coleine C."/>
            <person name="Stajich J.E."/>
            <person name="Selbmann L."/>
        </authorList>
    </citation>
    <scope>NUCLEOTIDE SEQUENCE [LARGE SCALE GENOMIC DNA]</scope>
    <source>
        <strain evidence="4 5">CCFEE 5885</strain>
    </source>
</reference>
<feature type="region of interest" description="Disordered" evidence="2">
    <location>
        <begin position="1"/>
        <end position="23"/>
    </location>
</feature>
<feature type="region of interest" description="Disordered" evidence="2">
    <location>
        <begin position="129"/>
        <end position="164"/>
    </location>
</feature>
<evidence type="ECO:0000256" key="1">
    <source>
        <dbReference type="SAM" id="Coils"/>
    </source>
</evidence>
<feature type="coiled-coil region" evidence="1">
    <location>
        <begin position="439"/>
        <end position="466"/>
    </location>
</feature>
<evidence type="ECO:0000313" key="5">
    <source>
        <dbReference type="Proteomes" id="UP001345013"/>
    </source>
</evidence>
<comment type="caution">
    <text evidence="4">The sequence shown here is derived from an EMBL/GenBank/DDBJ whole genome shotgun (WGS) entry which is preliminary data.</text>
</comment>
<dbReference type="InterPro" id="IPR025676">
    <property type="entry name" value="Clr5_dom"/>
</dbReference>
<keyword evidence="1" id="KW-0175">Coiled coil</keyword>
<keyword evidence="5" id="KW-1185">Reference proteome</keyword>
<organism evidence="4 5">
    <name type="scientific">Lithohypha guttulata</name>
    <dbReference type="NCBI Taxonomy" id="1690604"/>
    <lineage>
        <taxon>Eukaryota</taxon>
        <taxon>Fungi</taxon>
        <taxon>Dikarya</taxon>
        <taxon>Ascomycota</taxon>
        <taxon>Pezizomycotina</taxon>
        <taxon>Eurotiomycetes</taxon>
        <taxon>Chaetothyriomycetidae</taxon>
        <taxon>Chaetothyriales</taxon>
        <taxon>Trichomeriaceae</taxon>
        <taxon>Lithohypha</taxon>
    </lineage>
</organism>
<protein>
    <recommendedName>
        <fullName evidence="3">Clr5 domain-containing protein</fullName>
    </recommendedName>
</protein>
<feature type="domain" description="Clr5" evidence="3">
    <location>
        <begin position="23"/>
        <end position="77"/>
    </location>
</feature>
<feature type="compositionally biased region" description="Polar residues" evidence="2">
    <location>
        <begin position="1"/>
        <end position="19"/>
    </location>
</feature>
<sequence length="481" mass="53644">MSQPPFLTCTVSRSPSPGRQYTEEEWERVKQPFYHYYMEKNLSLKKAAECVAEKHGFEATPRQWERRIAPEKWNFTKYANRDARLKAIEAAGKSLLDVSHRGRRKSTGSSEGEPDFLEDRNWRRWARRELSRGPSRPRAKSVSGLSETSDHAMSGTSTAAPSPAHSEYFMDTMEEPGPLLQPTVSSMSDIWGSPNPMSNVPVIRLFDVPDISVSAPDESSFIAPDHIPVAAQSQVNVHYPPVDEQFDAFQPRDSTFGTFDSGVDLASRTNMSWDSMDAFTTTTTAASTFPQFDFSSDPSLSFTQMMNMENPSMRPPKTTVNSQLDAFNNADLQLTEPIQTPITPADAEPSAEDPTHADVHALLQEHYTTTLQMLSMCIESCEHATGDNNIIKNVVMKHLRLLQTGIQASNVESDRKIKNTLKDVALTQRRATQSIKDLSSNRKRKIERLQADIGQLQAQVQKGDNTLTPATGSTDTSFGYG</sequence>